<comment type="cofactor">
    <cofactor evidence="1">
        <name>FAD</name>
        <dbReference type="ChEBI" id="CHEBI:57692"/>
    </cofactor>
</comment>
<protein>
    <submittedName>
        <fullName evidence="12">3-ketosteroid-9-alpha-hydroxylase reductase subunit</fullName>
        <ecNumber evidence="12">1.17.1.-</ecNumber>
    </submittedName>
</protein>
<reference evidence="12 13" key="1">
    <citation type="journal article" date="2014" name="Appl. Environ. Microbiol.">
        <title>Insights into the Microbial Degradation of Rubber and Gutta-Percha by Analysis of the Complete Genome of Nocardia nova SH22a.</title>
        <authorList>
            <person name="Luo Q."/>
            <person name="Hiessl S."/>
            <person name="Poehlein A."/>
            <person name="Daniel R."/>
            <person name="Steinbuchel A."/>
        </authorList>
    </citation>
    <scope>NUCLEOTIDE SEQUENCE [LARGE SCALE GENOMIC DNA]</scope>
    <source>
        <strain evidence="12">SH22a</strain>
    </source>
</reference>
<dbReference type="Gene3D" id="3.40.50.80">
    <property type="entry name" value="Nucleotide-binding domain of ferredoxin-NADP reductase (FNR) module"/>
    <property type="match status" value="1"/>
</dbReference>
<dbReference type="PROSITE" id="PS51384">
    <property type="entry name" value="FAD_FR"/>
    <property type="match status" value="1"/>
</dbReference>
<name>W5TND2_9NOCA</name>
<dbReference type="InterPro" id="IPR012675">
    <property type="entry name" value="Beta-grasp_dom_sf"/>
</dbReference>
<evidence type="ECO:0000259" key="11">
    <source>
        <dbReference type="PROSITE" id="PS51384"/>
    </source>
</evidence>
<dbReference type="InterPro" id="IPR039261">
    <property type="entry name" value="FNR_nucleotide-bd"/>
</dbReference>
<evidence type="ECO:0000256" key="3">
    <source>
        <dbReference type="ARBA" id="ARBA00022714"/>
    </source>
</evidence>
<keyword evidence="4" id="KW-0479">Metal-binding</keyword>
<evidence type="ECO:0000256" key="4">
    <source>
        <dbReference type="ARBA" id="ARBA00022723"/>
    </source>
</evidence>
<dbReference type="InterPro" id="IPR001041">
    <property type="entry name" value="2Fe-2S_ferredoxin-type"/>
</dbReference>
<evidence type="ECO:0000256" key="7">
    <source>
        <dbReference type="ARBA" id="ARBA00023004"/>
    </source>
</evidence>
<dbReference type="InterPro" id="IPR006058">
    <property type="entry name" value="2Fe2S_fd_BS"/>
</dbReference>
<dbReference type="CDD" id="cd00207">
    <property type="entry name" value="fer2"/>
    <property type="match status" value="1"/>
</dbReference>
<evidence type="ECO:0000256" key="1">
    <source>
        <dbReference type="ARBA" id="ARBA00001974"/>
    </source>
</evidence>
<keyword evidence="6 12" id="KW-0560">Oxidoreductase</keyword>
<keyword evidence="7" id="KW-0408">Iron</keyword>
<dbReference type="HOGENOM" id="CLU_003827_14_1_11"/>
<dbReference type="EMBL" id="CP006850">
    <property type="protein sequence ID" value="AHH20654.1"/>
    <property type="molecule type" value="Genomic_DNA"/>
</dbReference>
<gene>
    <name evidence="12" type="primary">kshB2</name>
    <name evidence="12" type="ORF">NONO_c58770</name>
</gene>
<dbReference type="InterPro" id="IPR036010">
    <property type="entry name" value="2Fe-2S_ferredoxin-like_sf"/>
</dbReference>
<organism evidence="12 13">
    <name type="scientific">Nocardia nova SH22a</name>
    <dbReference type="NCBI Taxonomy" id="1415166"/>
    <lineage>
        <taxon>Bacteria</taxon>
        <taxon>Bacillati</taxon>
        <taxon>Actinomycetota</taxon>
        <taxon>Actinomycetes</taxon>
        <taxon>Mycobacteriales</taxon>
        <taxon>Nocardiaceae</taxon>
        <taxon>Nocardia</taxon>
    </lineage>
</organism>
<dbReference type="GO" id="GO:0016491">
    <property type="term" value="F:oxidoreductase activity"/>
    <property type="evidence" value="ECO:0007669"/>
    <property type="project" value="UniProtKB-KW"/>
</dbReference>
<dbReference type="Pfam" id="PF00111">
    <property type="entry name" value="Fer2"/>
    <property type="match status" value="1"/>
</dbReference>
<dbReference type="SUPFAM" id="SSF63380">
    <property type="entry name" value="Riboflavin synthase domain-like"/>
    <property type="match status" value="1"/>
</dbReference>
<feature type="region of interest" description="Disordered" evidence="9">
    <location>
        <begin position="1"/>
        <end position="30"/>
    </location>
</feature>
<dbReference type="Gene3D" id="3.10.20.30">
    <property type="match status" value="1"/>
</dbReference>
<dbReference type="PRINTS" id="PR00410">
    <property type="entry name" value="PHEHYDRXLASE"/>
</dbReference>
<keyword evidence="3" id="KW-0001">2Fe-2S</keyword>
<keyword evidence="2" id="KW-0285">Flavoprotein</keyword>
<dbReference type="PROSITE" id="PS00197">
    <property type="entry name" value="2FE2S_FER_1"/>
    <property type="match status" value="1"/>
</dbReference>
<dbReference type="Pfam" id="PF00970">
    <property type="entry name" value="FAD_binding_6"/>
    <property type="match status" value="1"/>
</dbReference>
<dbReference type="SUPFAM" id="SSF54292">
    <property type="entry name" value="2Fe-2S ferredoxin-like"/>
    <property type="match status" value="1"/>
</dbReference>
<feature type="domain" description="2Fe-2S ferredoxin-type" evidence="10">
    <location>
        <begin position="301"/>
        <end position="389"/>
    </location>
</feature>
<dbReference type="AlphaFoldDB" id="W5TND2"/>
<accession>W5TND2</accession>
<dbReference type="GO" id="GO:0046872">
    <property type="term" value="F:metal ion binding"/>
    <property type="evidence" value="ECO:0007669"/>
    <property type="project" value="UniProtKB-KW"/>
</dbReference>
<dbReference type="Gene3D" id="2.40.30.10">
    <property type="entry name" value="Translation factors"/>
    <property type="match status" value="1"/>
</dbReference>
<evidence type="ECO:0000256" key="2">
    <source>
        <dbReference type="ARBA" id="ARBA00022630"/>
    </source>
</evidence>
<dbReference type="KEGG" id="nno:NONO_c58770"/>
<evidence type="ECO:0000256" key="9">
    <source>
        <dbReference type="SAM" id="MobiDB-lite"/>
    </source>
</evidence>
<proteinExistence type="predicted"/>
<evidence type="ECO:0000256" key="8">
    <source>
        <dbReference type="ARBA" id="ARBA00023014"/>
    </source>
</evidence>
<dbReference type="PROSITE" id="PS51085">
    <property type="entry name" value="2FE2S_FER_2"/>
    <property type="match status" value="1"/>
</dbReference>
<dbReference type="PANTHER" id="PTHR47354:SF8">
    <property type="entry name" value="1,2-PHENYLACETYL-COA EPOXIDASE, SUBUNIT E"/>
    <property type="match status" value="1"/>
</dbReference>
<dbReference type="InterPro" id="IPR008333">
    <property type="entry name" value="Cbr1-like_FAD-bd_dom"/>
</dbReference>
<dbReference type="InterPro" id="IPR001709">
    <property type="entry name" value="Flavoprot_Pyr_Nucl_cyt_Rdtase"/>
</dbReference>
<dbReference type="GO" id="GO:0050660">
    <property type="term" value="F:flavin adenine dinucleotide binding"/>
    <property type="evidence" value="ECO:0007669"/>
    <property type="project" value="TreeGrafter"/>
</dbReference>
<evidence type="ECO:0000259" key="10">
    <source>
        <dbReference type="PROSITE" id="PS51085"/>
    </source>
</evidence>
<dbReference type="EC" id="1.17.1.-" evidence="12"/>
<dbReference type="GO" id="GO:0051537">
    <property type="term" value="F:2 iron, 2 sulfur cluster binding"/>
    <property type="evidence" value="ECO:0007669"/>
    <property type="project" value="UniProtKB-KW"/>
</dbReference>
<dbReference type="PRINTS" id="PR00371">
    <property type="entry name" value="FPNCR"/>
</dbReference>
<dbReference type="Pfam" id="PF00175">
    <property type="entry name" value="NAD_binding_1"/>
    <property type="match status" value="1"/>
</dbReference>
<evidence type="ECO:0000313" key="12">
    <source>
        <dbReference type="EMBL" id="AHH20654.1"/>
    </source>
</evidence>
<dbReference type="STRING" id="1415166.NONO_c58770"/>
<evidence type="ECO:0000313" key="13">
    <source>
        <dbReference type="Proteomes" id="UP000019150"/>
    </source>
</evidence>
<dbReference type="InterPro" id="IPR017927">
    <property type="entry name" value="FAD-bd_FR_type"/>
</dbReference>
<dbReference type="InterPro" id="IPR050415">
    <property type="entry name" value="MRET"/>
</dbReference>
<feature type="domain" description="FAD-binding FR-type" evidence="11">
    <location>
        <begin position="50"/>
        <end position="156"/>
    </location>
</feature>
<sequence length="389" mass="41086">MRMMTTTAESAGVQARSAQGGPAPATTDSAVDRAAPQDLADIAGSTPAGSGPALLRVVRVVRETADAVSLELVPEPEAAERFGYRPGQFLTLRIPSDRTGSVSRCYSLSSAPHQPGPLKVTVKRTAGGYGSNWLCDNAAEGTTLQALPPAGLFTPSSLDLDLLLFAGGSGITPVLSILESVLARGSGRCTLIYANRDENSVIFAAELTELAAAHPDRLQVVHWLESVQGLPTVEQLTALARPWAEREVFVCGPAPFMSAVGAAMSAHGADRDRVHIEKFVSLSGNPFEIRRAETTGDTDSVAVEVDLDNATHRLAWPREQVLLDTLLAAGLEAPYSCREGACSACVCRVVSGEVAMRRNEVLEEDDLADGYVLACQAVPVSDDISITYS</sequence>
<dbReference type="PANTHER" id="PTHR47354">
    <property type="entry name" value="NADH OXIDOREDUCTASE HCR"/>
    <property type="match status" value="1"/>
</dbReference>
<evidence type="ECO:0000256" key="5">
    <source>
        <dbReference type="ARBA" id="ARBA00022827"/>
    </source>
</evidence>
<dbReference type="PATRIC" id="fig|1415166.3.peg.6056"/>
<dbReference type="InterPro" id="IPR001433">
    <property type="entry name" value="OxRdtase_FAD/NAD-bd"/>
</dbReference>
<dbReference type="SUPFAM" id="SSF52343">
    <property type="entry name" value="Ferredoxin reductase-like, C-terminal NADP-linked domain"/>
    <property type="match status" value="1"/>
</dbReference>
<dbReference type="eggNOG" id="COG1018">
    <property type="taxonomic scope" value="Bacteria"/>
</dbReference>
<keyword evidence="8" id="KW-0411">Iron-sulfur</keyword>
<dbReference type="CDD" id="cd06214">
    <property type="entry name" value="PA_degradation_oxidoreductase_like"/>
    <property type="match status" value="1"/>
</dbReference>
<dbReference type="InterPro" id="IPR017938">
    <property type="entry name" value="Riboflavin_synthase-like_b-brl"/>
</dbReference>
<keyword evidence="5" id="KW-0274">FAD</keyword>
<evidence type="ECO:0000256" key="6">
    <source>
        <dbReference type="ARBA" id="ARBA00023002"/>
    </source>
</evidence>
<keyword evidence="13" id="KW-1185">Reference proteome</keyword>
<dbReference type="Proteomes" id="UP000019150">
    <property type="component" value="Chromosome"/>
</dbReference>